<gene>
    <name evidence="2" type="ORF">Ga0074812_103240</name>
</gene>
<dbReference type="Proteomes" id="UP000198802">
    <property type="component" value="Unassembled WGS sequence"/>
</dbReference>
<proteinExistence type="predicted"/>
<evidence type="ECO:0000256" key="1">
    <source>
        <dbReference type="SAM" id="Phobius"/>
    </source>
</evidence>
<organism evidence="2 3">
    <name type="scientific">Parafrankia irregularis</name>
    <dbReference type="NCBI Taxonomy" id="795642"/>
    <lineage>
        <taxon>Bacteria</taxon>
        <taxon>Bacillati</taxon>
        <taxon>Actinomycetota</taxon>
        <taxon>Actinomycetes</taxon>
        <taxon>Frankiales</taxon>
        <taxon>Frankiaceae</taxon>
        <taxon>Parafrankia</taxon>
    </lineage>
</organism>
<keyword evidence="1" id="KW-0472">Membrane</keyword>
<dbReference type="SUPFAM" id="SSF53474">
    <property type="entry name" value="alpha/beta-Hydrolases"/>
    <property type="match status" value="1"/>
</dbReference>
<dbReference type="EMBL" id="FAOZ01000003">
    <property type="protein sequence ID" value="CUU54750.1"/>
    <property type="molecule type" value="Genomic_DNA"/>
</dbReference>
<dbReference type="InterPro" id="IPR029058">
    <property type="entry name" value="AB_hydrolase_fold"/>
</dbReference>
<dbReference type="AlphaFoldDB" id="A0A0S4QHS1"/>
<dbReference type="PANTHER" id="PTHR48098:SF1">
    <property type="entry name" value="DIACYLGLYCEROL ACYLTRANSFERASE_MYCOLYLTRANSFERASE AG85A"/>
    <property type="match status" value="1"/>
</dbReference>
<keyword evidence="3" id="KW-1185">Reference proteome</keyword>
<keyword evidence="2" id="KW-0378">Hydrolase</keyword>
<dbReference type="GO" id="GO:0016787">
    <property type="term" value="F:hydrolase activity"/>
    <property type="evidence" value="ECO:0007669"/>
    <property type="project" value="UniProtKB-KW"/>
</dbReference>
<dbReference type="Gene3D" id="3.40.50.1820">
    <property type="entry name" value="alpha/beta hydrolase"/>
    <property type="match status" value="1"/>
</dbReference>
<dbReference type="InterPro" id="IPR050583">
    <property type="entry name" value="Mycobacterial_A85_antigen"/>
</dbReference>
<dbReference type="Pfam" id="PF00756">
    <property type="entry name" value="Esterase"/>
    <property type="match status" value="1"/>
</dbReference>
<accession>A0A0S4QHS1</accession>
<evidence type="ECO:0000313" key="3">
    <source>
        <dbReference type="Proteomes" id="UP000198802"/>
    </source>
</evidence>
<feature type="transmembrane region" description="Helical" evidence="1">
    <location>
        <begin position="21"/>
        <end position="41"/>
    </location>
</feature>
<dbReference type="InterPro" id="IPR000801">
    <property type="entry name" value="Esterase-like"/>
</dbReference>
<evidence type="ECO:0000313" key="2">
    <source>
        <dbReference type="EMBL" id="CUU54750.1"/>
    </source>
</evidence>
<dbReference type="RefSeq" id="WP_226930861.1">
    <property type="nucleotide sequence ID" value="NZ_FAOZ01000003.1"/>
</dbReference>
<dbReference type="GO" id="GO:0016747">
    <property type="term" value="F:acyltransferase activity, transferring groups other than amino-acyl groups"/>
    <property type="evidence" value="ECO:0007669"/>
    <property type="project" value="TreeGrafter"/>
</dbReference>
<keyword evidence="1" id="KW-1133">Transmembrane helix</keyword>
<protein>
    <submittedName>
        <fullName evidence="2">S-formylglutathione hydrolase FrmB</fullName>
    </submittedName>
</protein>
<dbReference type="PANTHER" id="PTHR48098">
    <property type="entry name" value="ENTEROCHELIN ESTERASE-RELATED"/>
    <property type="match status" value="1"/>
</dbReference>
<name>A0A0S4QHS1_9ACTN</name>
<keyword evidence="1" id="KW-0812">Transmembrane</keyword>
<sequence>MRHPDGTGASGRRSGGGRLGIPTRLLAGFLVLAAGGLALGLPAVGPAGQTGPGAETVALSTRASTTRVSAASLAARVPGSAVAPLTQVNRSVNGGLNTLTNLVPATATLGVPNAGTVPVVGSVAAMADDGAYVAYESRVDDRTVDLMIVSPALNGAAPVRVILPAGWAGSPAQTWPSLYLIHGCCEKADYQSWSVFTNIRSFAADKQALVVMPSDGSAGFGTNWLNIGVLRKGWGYDTFLATELPQILQRGYRASGRAAIAGASVGGYAAFALSALHPGAYGAAASYSGVLDSIGFLSSGLIQGLLVREGQLSWAMWGDPVLFLAVWARRNPADLITRLRGINLYVSSGNGTPGPLDYAGADSDPFEMATNNNGQAFMRAANAGRLPVVTDFYGNGTHSWKYWDRQLVRSWPTLAAGLGLPAA</sequence>
<reference evidence="3" key="1">
    <citation type="submission" date="2015-11" db="EMBL/GenBank/DDBJ databases">
        <authorList>
            <person name="Varghese N."/>
        </authorList>
    </citation>
    <scope>NUCLEOTIDE SEQUENCE [LARGE SCALE GENOMIC DNA]</scope>
    <source>
        <strain evidence="3">DSM 45899</strain>
    </source>
</reference>